<feature type="transmembrane region" description="Helical" evidence="1">
    <location>
        <begin position="208"/>
        <end position="226"/>
    </location>
</feature>
<feature type="transmembrane region" description="Helical" evidence="1">
    <location>
        <begin position="504"/>
        <end position="525"/>
    </location>
</feature>
<feature type="transmembrane region" description="Helical" evidence="1">
    <location>
        <begin position="409"/>
        <end position="434"/>
    </location>
</feature>
<feature type="transmembrane region" description="Helical" evidence="1">
    <location>
        <begin position="446"/>
        <end position="466"/>
    </location>
</feature>
<protein>
    <recommendedName>
        <fullName evidence="5">Membrane-associated protein</fullName>
    </recommendedName>
</protein>
<evidence type="ECO:0000313" key="3">
    <source>
        <dbReference type="EMBL" id="KAK7457053.1"/>
    </source>
</evidence>
<dbReference type="EMBL" id="JBANRG010000020">
    <property type="protein sequence ID" value="KAK7457053.1"/>
    <property type="molecule type" value="Genomic_DNA"/>
</dbReference>
<dbReference type="Proteomes" id="UP001498398">
    <property type="component" value="Unassembled WGS sequence"/>
</dbReference>
<feature type="transmembrane region" description="Helical" evidence="1">
    <location>
        <begin position="246"/>
        <end position="264"/>
    </location>
</feature>
<feature type="signal peptide" evidence="2">
    <location>
        <begin position="1"/>
        <end position="25"/>
    </location>
</feature>
<feature type="transmembrane region" description="Helical" evidence="1">
    <location>
        <begin position="116"/>
        <end position="141"/>
    </location>
</feature>
<comment type="caution">
    <text evidence="3">The sequence shown here is derived from an EMBL/GenBank/DDBJ whole genome shotgun (WGS) entry which is preliminary data.</text>
</comment>
<sequence length="589" mass="65879">MSRTVYCRTIFVVLIVFMLISPSLATKSFNQCLQGIRDRTLSLDESYYESGGRTNNGTVVSISNTTSAISYELCVVACGSDQEAFNWSAFSQEFSSWLLPWLALISQLPFGANDKFANFISMLLAVGSPTLAAYSVMLTVLNSRWVARIFHKLKYPNVQSAVRILSSLQQAPVRVDRLDPYLLPSLVVLPENDDWWTELREHLEYTHTWSVSAATSIAWVVIAYIFTIIDSFTADIGQLIEVNGQGVGSVWIWLLAVVFSWLQISPKCDSKRIDQALQRTNDLAYVATSDPLRPVRASSLNNHRAIYLRHGHGSLHADERCTAPIFNYSRVFTWSTTAEEVAECFRQAHGRVEIFEAVRGREEWVAGDRNTRVPKANRMGTAMEIRQYCRYYPEVEPVYRWGSGVWSRIFVASLMALFLQWGTTGAAMAIVLMTPTRGLGCRSAAYLGYACLSTLVWGLLVLSSILSHYSTFTTIDPIEGKPRFNLRSRIAADMSIFFRKLGKVIASVNAIGVVVINMFQFSSFFNRCYCNSSVIGLGMENAYFVIEFHPDDINSTRLAWKGGSVLALGTAAIFVGVLNLLINPSLPEE</sequence>
<evidence type="ECO:0008006" key="5">
    <source>
        <dbReference type="Google" id="ProtNLM"/>
    </source>
</evidence>
<evidence type="ECO:0000256" key="1">
    <source>
        <dbReference type="SAM" id="Phobius"/>
    </source>
</evidence>
<keyword evidence="1" id="KW-0472">Membrane</keyword>
<feature type="transmembrane region" description="Helical" evidence="1">
    <location>
        <begin position="558"/>
        <end position="582"/>
    </location>
</feature>
<evidence type="ECO:0000313" key="4">
    <source>
        <dbReference type="Proteomes" id="UP001498398"/>
    </source>
</evidence>
<keyword evidence="1" id="KW-0812">Transmembrane</keyword>
<gene>
    <name evidence="3" type="ORF">VKT23_010356</name>
</gene>
<reference evidence="3 4" key="1">
    <citation type="submission" date="2024-01" db="EMBL/GenBank/DDBJ databases">
        <title>A draft genome for the cacao thread blight pathogen Marasmiellus scandens.</title>
        <authorList>
            <person name="Baruah I.K."/>
            <person name="Leung J."/>
            <person name="Bukari Y."/>
            <person name="Amoako-Attah I."/>
            <person name="Meinhardt L.W."/>
            <person name="Bailey B.A."/>
            <person name="Cohen S.P."/>
        </authorList>
    </citation>
    <scope>NUCLEOTIDE SEQUENCE [LARGE SCALE GENOMIC DNA]</scope>
    <source>
        <strain evidence="3 4">GH-19</strain>
    </source>
</reference>
<keyword evidence="4" id="KW-1185">Reference proteome</keyword>
<feature type="chain" id="PRO_5047403482" description="Membrane-associated protein" evidence="2">
    <location>
        <begin position="26"/>
        <end position="589"/>
    </location>
</feature>
<accession>A0ABR1JBF6</accession>
<keyword evidence="1" id="KW-1133">Transmembrane helix</keyword>
<keyword evidence="2" id="KW-0732">Signal</keyword>
<evidence type="ECO:0000256" key="2">
    <source>
        <dbReference type="SAM" id="SignalP"/>
    </source>
</evidence>
<name>A0ABR1JBF6_9AGAR</name>
<organism evidence="3 4">
    <name type="scientific">Marasmiellus scandens</name>
    <dbReference type="NCBI Taxonomy" id="2682957"/>
    <lineage>
        <taxon>Eukaryota</taxon>
        <taxon>Fungi</taxon>
        <taxon>Dikarya</taxon>
        <taxon>Basidiomycota</taxon>
        <taxon>Agaricomycotina</taxon>
        <taxon>Agaricomycetes</taxon>
        <taxon>Agaricomycetidae</taxon>
        <taxon>Agaricales</taxon>
        <taxon>Marasmiineae</taxon>
        <taxon>Omphalotaceae</taxon>
        <taxon>Marasmiellus</taxon>
    </lineage>
</organism>
<proteinExistence type="predicted"/>